<dbReference type="OrthoDB" id="2596916at2759"/>
<feature type="compositionally biased region" description="Low complexity" evidence="1">
    <location>
        <begin position="1"/>
        <end position="22"/>
    </location>
</feature>
<gene>
    <name evidence="2" type="ORF">L486_03691</name>
</gene>
<feature type="region of interest" description="Disordered" evidence="1">
    <location>
        <begin position="331"/>
        <end position="355"/>
    </location>
</feature>
<feature type="compositionally biased region" description="Polar residues" evidence="1">
    <location>
        <begin position="334"/>
        <end position="346"/>
    </location>
</feature>
<feature type="compositionally biased region" description="Polar residues" evidence="1">
    <location>
        <begin position="425"/>
        <end position="441"/>
    </location>
</feature>
<feature type="compositionally biased region" description="Polar residues" evidence="1">
    <location>
        <begin position="451"/>
        <end position="467"/>
    </location>
</feature>
<sequence>MSTLAYSPSSSSSSILSYRPTSPLSRPCSPLSDASGSHSYSRSTSPHYQHTSKAKSVSSIPTYHSIHRLTQTPMPFDQAGPSNSNISTISRSSSFKHRPNPRSQSPNHKEQQKSGLSRSSSVRSCRSKKFVSETQTQTLPQSPSRLPSIDCVSYFPPFEDMGSTSSFDGAETARDHRLHSRLERISSQHSLHKKGKSLSSIAGIMSASLSWSLSGLACTSPSSTSTSPKHQNIDGNDDKVVEALTKRFSSSSSTSSKRRVLEPFTLTPLDLDTTNRHDGEDRSKMHKRRMRSEIEVDLSLIRSNSLKEKLHLRGDSLKGDRVSINDEDLVDSMLGNTPSRPSAQSTRRTRPNLRLPIPTLPNWRFPLGPSPPVTCLSPDIPLEAFSTAIDNPCLLTPSRTTFSQSHSPSTGEEEEVEVIDCGLSVSASPSPTSPCSFGNGPSTPPKDHNGTDNVSIHNNSLSPWSNSKETKSNIDLDLRRIESRTSELSIETIKIKQPSNGWLDVTPKSSKIVKRDN</sequence>
<name>A0A1B9IUH5_9TREE</name>
<evidence type="ECO:0000313" key="2">
    <source>
        <dbReference type="EMBL" id="OCF59189.1"/>
    </source>
</evidence>
<reference evidence="2 3" key="1">
    <citation type="submission" date="2013-07" db="EMBL/GenBank/DDBJ databases">
        <title>The Genome Sequence of Kwoniella mangroviensis CBS10435.</title>
        <authorList>
            <consortium name="The Broad Institute Genome Sequencing Platform"/>
            <person name="Cuomo C."/>
            <person name="Litvintseva A."/>
            <person name="Chen Y."/>
            <person name="Heitman J."/>
            <person name="Sun S."/>
            <person name="Springer D."/>
            <person name="Dromer F."/>
            <person name="Young S.K."/>
            <person name="Zeng Q."/>
            <person name="Gargeya S."/>
            <person name="Fitzgerald M."/>
            <person name="Abouelleil A."/>
            <person name="Alvarado L."/>
            <person name="Berlin A.M."/>
            <person name="Chapman S.B."/>
            <person name="Dewar J."/>
            <person name="Goldberg J."/>
            <person name="Griggs A."/>
            <person name="Gujja S."/>
            <person name="Hansen M."/>
            <person name="Howarth C."/>
            <person name="Imamovic A."/>
            <person name="Larimer J."/>
            <person name="McCowan C."/>
            <person name="Murphy C."/>
            <person name="Pearson M."/>
            <person name="Priest M."/>
            <person name="Roberts A."/>
            <person name="Saif S."/>
            <person name="Shea T."/>
            <person name="Sykes S."/>
            <person name="Wortman J."/>
            <person name="Nusbaum C."/>
            <person name="Birren B."/>
        </authorList>
    </citation>
    <scope>NUCLEOTIDE SEQUENCE [LARGE SCALE GENOMIC DNA]</scope>
    <source>
        <strain evidence="2 3">CBS 10435</strain>
    </source>
</reference>
<feature type="region of interest" description="Disordered" evidence="1">
    <location>
        <begin position="424"/>
        <end position="472"/>
    </location>
</feature>
<protein>
    <submittedName>
        <fullName evidence="2">Uncharacterized protein</fullName>
    </submittedName>
</protein>
<organism evidence="2 3">
    <name type="scientific">Kwoniella mangroviensis CBS 10435</name>
    <dbReference type="NCBI Taxonomy" id="1331196"/>
    <lineage>
        <taxon>Eukaryota</taxon>
        <taxon>Fungi</taxon>
        <taxon>Dikarya</taxon>
        <taxon>Basidiomycota</taxon>
        <taxon>Agaricomycotina</taxon>
        <taxon>Tremellomycetes</taxon>
        <taxon>Tremellales</taxon>
        <taxon>Cryptococcaceae</taxon>
        <taxon>Kwoniella</taxon>
    </lineage>
</organism>
<evidence type="ECO:0000313" key="3">
    <source>
        <dbReference type="Proteomes" id="UP000092583"/>
    </source>
</evidence>
<evidence type="ECO:0000256" key="1">
    <source>
        <dbReference type="SAM" id="MobiDB-lite"/>
    </source>
</evidence>
<feature type="compositionally biased region" description="Low complexity" evidence="1">
    <location>
        <begin position="82"/>
        <end position="93"/>
    </location>
</feature>
<dbReference type="Proteomes" id="UP000092583">
    <property type="component" value="Unassembled WGS sequence"/>
</dbReference>
<dbReference type="EMBL" id="KI669461">
    <property type="protein sequence ID" value="OCF59189.1"/>
    <property type="molecule type" value="Genomic_DNA"/>
</dbReference>
<feature type="compositionally biased region" description="Polar residues" evidence="1">
    <location>
        <begin position="32"/>
        <end position="73"/>
    </location>
</feature>
<proteinExistence type="predicted"/>
<dbReference type="AlphaFoldDB" id="A0A1B9IUH5"/>
<feature type="region of interest" description="Disordered" evidence="1">
    <location>
        <begin position="1"/>
        <end position="146"/>
    </location>
</feature>
<keyword evidence="3" id="KW-1185">Reference proteome</keyword>
<feature type="compositionally biased region" description="Low complexity" evidence="1">
    <location>
        <begin position="113"/>
        <end position="124"/>
    </location>
</feature>
<accession>A0A1B9IUH5</accession>
<feature type="compositionally biased region" description="Polar residues" evidence="1">
    <location>
        <begin position="133"/>
        <end position="145"/>
    </location>
</feature>
<reference evidence="3" key="2">
    <citation type="submission" date="2013-12" db="EMBL/GenBank/DDBJ databases">
        <title>Evolution of pathogenesis and genome organization in the Tremellales.</title>
        <authorList>
            <person name="Cuomo C."/>
            <person name="Litvintseva A."/>
            <person name="Heitman J."/>
            <person name="Chen Y."/>
            <person name="Sun S."/>
            <person name="Springer D."/>
            <person name="Dromer F."/>
            <person name="Young S."/>
            <person name="Zeng Q."/>
            <person name="Chapman S."/>
            <person name="Gujja S."/>
            <person name="Saif S."/>
            <person name="Birren B."/>
        </authorList>
    </citation>
    <scope>NUCLEOTIDE SEQUENCE [LARGE SCALE GENOMIC DNA]</scope>
    <source>
        <strain evidence="3">CBS 10435</strain>
    </source>
</reference>